<name>A0A5M9K1Z5_MONFR</name>
<dbReference type="EMBL" id="VICG01000002">
    <property type="protein sequence ID" value="KAA8574847.1"/>
    <property type="molecule type" value="Genomic_DNA"/>
</dbReference>
<proteinExistence type="predicted"/>
<reference evidence="2 3" key="1">
    <citation type="submission" date="2019-06" db="EMBL/GenBank/DDBJ databases">
        <title>Genome Sequence of the Brown Rot Fungal Pathogen Monilinia fructicola.</title>
        <authorList>
            <person name="De Miccolis Angelini R.M."/>
            <person name="Landi L."/>
            <person name="Abate D."/>
            <person name="Pollastro S."/>
            <person name="Romanazzi G."/>
            <person name="Faretra F."/>
        </authorList>
    </citation>
    <scope>NUCLEOTIDE SEQUENCE [LARGE SCALE GENOMIC DNA]</scope>
    <source>
        <strain evidence="2 3">Mfrc123</strain>
    </source>
</reference>
<dbReference type="Proteomes" id="UP000322873">
    <property type="component" value="Unassembled WGS sequence"/>
</dbReference>
<evidence type="ECO:0000256" key="1">
    <source>
        <dbReference type="SAM" id="Phobius"/>
    </source>
</evidence>
<feature type="transmembrane region" description="Helical" evidence="1">
    <location>
        <begin position="6"/>
        <end position="25"/>
    </location>
</feature>
<keyword evidence="1" id="KW-0472">Membrane</keyword>
<sequence length="124" mass="15100">MINEPNIWWWYFSPLWLGWAEWFSWRFHGWIVMTREVVVHGMGWHYTYRRTSSGEDGGRGWEGEGWALTRWSDIDMKIWEGMGRQMVACGSIYVHRGVMERDFCIYPWRRLRLRLRPQSSILDP</sequence>
<protein>
    <submittedName>
        <fullName evidence="2">Uncharacterized protein</fullName>
    </submittedName>
</protein>
<evidence type="ECO:0000313" key="3">
    <source>
        <dbReference type="Proteomes" id="UP000322873"/>
    </source>
</evidence>
<organism evidence="2 3">
    <name type="scientific">Monilinia fructicola</name>
    <name type="common">Brown rot fungus</name>
    <name type="synonym">Ciboria fructicola</name>
    <dbReference type="NCBI Taxonomy" id="38448"/>
    <lineage>
        <taxon>Eukaryota</taxon>
        <taxon>Fungi</taxon>
        <taxon>Dikarya</taxon>
        <taxon>Ascomycota</taxon>
        <taxon>Pezizomycotina</taxon>
        <taxon>Leotiomycetes</taxon>
        <taxon>Helotiales</taxon>
        <taxon>Sclerotiniaceae</taxon>
        <taxon>Monilinia</taxon>
    </lineage>
</organism>
<comment type="caution">
    <text evidence="2">The sequence shown here is derived from an EMBL/GenBank/DDBJ whole genome shotgun (WGS) entry which is preliminary data.</text>
</comment>
<keyword evidence="1" id="KW-0812">Transmembrane</keyword>
<dbReference type="AlphaFoldDB" id="A0A5M9K1Z5"/>
<gene>
    <name evidence="2" type="ORF">EYC84_004091</name>
</gene>
<keyword evidence="3" id="KW-1185">Reference proteome</keyword>
<accession>A0A5M9K1Z5</accession>
<keyword evidence="1" id="KW-1133">Transmembrane helix</keyword>
<evidence type="ECO:0000313" key="2">
    <source>
        <dbReference type="EMBL" id="KAA8574847.1"/>
    </source>
</evidence>